<dbReference type="GO" id="GO:0005509">
    <property type="term" value="F:calcium ion binding"/>
    <property type="evidence" value="ECO:0007669"/>
    <property type="project" value="InterPro"/>
</dbReference>
<dbReference type="CDD" id="cd00190">
    <property type="entry name" value="Tryp_SPc"/>
    <property type="match status" value="1"/>
</dbReference>
<dbReference type="InterPro" id="IPR013783">
    <property type="entry name" value="Ig-like_fold"/>
</dbReference>
<dbReference type="GO" id="GO:0005975">
    <property type="term" value="P:carbohydrate metabolic process"/>
    <property type="evidence" value="ECO:0007669"/>
    <property type="project" value="UniProtKB-ARBA"/>
</dbReference>
<dbReference type="Gene3D" id="2.60.120.260">
    <property type="entry name" value="Galactose-binding domain-like"/>
    <property type="match status" value="1"/>
</dbReference>
<dbReference type="InterPro" id="IPR002884">
    <property type="entry name" value="P_dom"/>
</dbReference>
<sequence>MRRALGKAFRVGVVALVGAMMGGGLTAVPSHASDVGPQVVGGTRAAQGEFPWMVRLSMGCGGAMYTQSLVLTAAHCVGATGPTTSITATWGVVDLQDTNRVTRTSNYVYRAPGYNGDGKDWALIRLSSPINSPLLPIATDTSLHSGTFTVAGWGATSEGGAQSRYQMKADVPFVSDPTCASAGGSYSGLIYDEEICAGFMSTGGVDTCQGDSGGPMFKRNAAGQWVQVGITSWGIGCARPNAPGVYAEVRYFANDIRAAAQSLGGAPGGIAVNSPGNQSSTVGTAVTLGNSATGGTAPYTWSATGLPAGLAISSSTGQITGTPTTAATYTTTVTAQDSAGQTGSTSFTWTVNPVGGCPAATNGTDVSIPDNTTVYSNIPISCTGTGSSSSKVEVHIVHTYIGDLVVSLIAPDGSAYVLHNRAGGSADNINQTYTVNVSSEARSGTWRLRVQDAATADTGYIDSWTLTL</sequence>
<evidence type="ECO:0000313" key="9">
    <source>
        <dbReference type="Proteomes" id="UP000198959"/>
    </source>
</evidence>
<dbReference type="Gene3D" id="2.40.10.10">
    <property type="entry name" value="Trypsin-like serine proteases"/>
    <property type="match status" value="2"/>
</dbReference>
<dbReference type="Pfam" id="PF05345">
    <property type="entry name" value="He_PIG"/>
    <property type="match status" value="1"/>
</dbReference>
<keyword evidence="3" id="KW-1015">Disulfide bond</keyword>
<dbReference type="AlphaFoldDB" id="A0A1C6RUZ7"/>
<dbReference type="Gene3D" id="2.60.40.10">
    <property type="entry name" value="Immunoglobulins"/>
    <property type="match status" value="1"/>
</dbReference>
<dbReference type="GO" id="GO:0004252">
    <property type="term" value="F:serine-type endopeptidase activity"/>
    <property type="evidence" value="ECO:0007669"/>
    <property type="project" value="InterPro"/>
</dbReference>
<evidence type="ECO:0000256" key="5">
    <source>
        <dbReference type="SAM" id="SignalP"/>
    </source>
</evidence>
<dbReference type="Proteomes" id="UP000198959">
    <property type="component" value="Unassembled WGS sequence"/>
</dbReference>
<name>A0A1C6RUZ7_9ACTN</name>
<dbReference type="InterPro" id="IPR008979">
    <property type="entry name" value="Galactose-bd-like_sf"/>
</dbReference>
<protein>
    <submittedName>
        <fullName evidence="8">Secreted trypsin-like serine protease</fullName>
    </submittedName>
</protein>
<dbReference type="PANTHER" id="PTHR24252:SF7">
    <property type="entry name" value="HYALIN"/>
    <property type="match status" value="1"/>
</dbReference>
<dbReference type="InterPro" id="IPR001254">
    <property type="entry name" value="Trypsin_dom"/>
</dbReference>
<dbReference type="Pfam" id="PF00089">
    <property type="entry name" value="Trypsin"/>
    <property type="match status" value="1"/>
</dbReference>
<dbReference type="PRINTS" id="PR00722">
    <property type="entry name" value="CHYMOTRYPSIN"/>
</dbReference>
<keyword evidence="5" id="KW-0732">Signal</keyword>
<dbReference type="PANTHER" id="PTHR24252">
    <property type="entry name" value="ACROSIN-RELATED"/>
    <property type="match status" value="1"/>
</dbReference>
<dbReference type="InterPro" id="IPR001314">
    <property type="entry name" value="Peptidase_S1A"/>
</dbReference>
<feature type="signal peptide" evidence="5">
    <location>
        <begin position="1"/>
        <end position="32"/>
    </location>
</feature>
<evidence type="ECO:0000313" key="8">
    <source>
        <dbReference type="EMBL" id="SCL21036.1"/>
    </source>
</evidence>
<gene>
    <name evidence="8" type="ORF">GA0074692_1065</name>
</gene>
<dbReference type="EMBL" id="FMHW01000002">
    <property type="protein sequence ID" value="SCL21036.1"/>
    <property type="molecule type" value="Genomic_DNA"/>
</dbReference>
<keyword evidence="1 4" id="KW-0645">Protease</keyword>
<dbReference type="InterPro" id="IPR009003">
    <property type="entry name" value="Peptidase_S1_PA"/>
</dbReference>
<dbReference type="SUPFAM" id="SSF50494">
    <property type="entry name" value="Trypsin-like serine proteases"/>
    <property type="match status" value="1"/>
</dbReference>
<organism evidence="8 9">
    <name type="scientific">Micromonospora pallida</name>
    <dbReference type="NCBI Taxonomy" id="145854"/>
    <lineage>
        <taxon>Bacteria</taxon>
        <taxon>Bacillati</taxon>
        <taxon>Actinomycetota</taxon>
        <taxon>Actinomycetes</taxon>
        <taxon>Micromonosporales</taxon>
        <taxon>Micromonosporaceae</taxon>
        <taxon>Micromonospora</taxon>
    </lineage>
</organism>
<dbReference type="SUPFAM" id="SSF49313">
    <property type="entry name" value="Cadherin-like"/>
    <property type="match status" value="1"/>
</dbReference>
<evidence type="ECO:0000259" key="7">
    <source>
        <dbReference type="PROSITE" id="PS51829"/>
    </source>
</evidence>
<dbReference type="Pfam" id="PF01483">
    <property type="entry name" value="P_proprotein"/>
    <property type="match status" value="1"/>
</dbReference>
<dbReference type="InterPro" id="IPR033116">
    <property type="entry name" value="TRYPSIN_SER"/>
</dbReference>
<evidence type="ECO:0000256" key="3">
    <source>
        <dbReference type="ARBA" id="ARBA00023157"/>
    </source>
</evidence>
<accession>A0A1C6RUZ7</accession>
<dbReference type="GO" id="GO:0016020">
    <property type="term" value="C:membrane"/>
    <property type="evidence" value="ECO:0007669"/>
    <property type="project" value="InterPro"/>
</dbReference>
<dbReference type="InterPro" id="IPR043504">
    <property type="entry name" value="Peptidase_S1_PA_chymotrypsin"/>
</dbReference>
<dbReference type="SMART" id="SM00020">
    <property type="entry name" value="Tryp_SPc"/>
    <property type="match status" value="1"/>
</dbReference>
<keyword evidence="4" id="KW-0720">Serine protease</keyword>
<evidence type="ECO:0000256" key="2">
    <source>
        <dbReference type="ARBA" id="ARBA00022801"/>
    </source>
</evidence>
<reference evidence="9" key="1">
    <citation type="submission" date="2016-06" db="EMBL/GenBank/DDBJ databases">
        <authorList>
            <person name="Varghese N."/>
            <person name="Submissions Spin"/>
        </authorList>
    </citation>
    <scope>NUCLEOTIDE SEQUENCE [LARGE SCALE GENOMIC DNA]</scope>
    <source>
        <strain evidence="9">DSM 43817</strain>
    </source>
</reference>
<dbReference type="GO" id="GO:0006508">
    <property type="term" value="P:proteolysis"/>
    <property type="evidence" value="ECO:0007669"/>
    <property type="project" value="UniProtKB-KW"/>
</dbReference>
<dbReference type="PROSITE" id="PS50240">
    <property type="entry name" value="TRYPSIN_DOM"/>
    <property type="match status" value="1"/>
</dbReference>
<dbReference type="PROSITE" id="PS51829">
    <property type="entry name" value="P_HOMO_B"/>
    <property type="match status" value="1"/>
</dbReference>
<proteinExistence type="predicted"/>
<evidence type="ECO:0000259" key="6">
    <source>
        <dbReference type="PROSITE" id="PS50240"/>
    </source>
</evidence>
<dbReference type="InterPro" id="IPR015919">
    <property type="entry name" value="Cadherin-like_sf"/>
</dbReference>
<dbReference type="InterPro" id="IPR018114">
    <property type="entry name" value="TRYPSIN_HIS"/>
</dbReference>
<feature type="domain" description="P/Homo B" evidence="7">
    <location>
        <begin position="351"/>
        <end position="468"/>
    </location>
</feature>
<dbReference type="RefSeq" id="WP_342672826.1">
    <property type="nucleotide sequence ID" value="NZ_FMHW01000002.1"/>
</dbReference>
<feature type="domain" description="Peptidase S1" evidence="6">
    <location>
        <begin position="39"/>
        <end position="261"/>
    </location>
</feature>
<feature type="chain" id="PRO_5008745112" evidence="5">
    <location>
        <begin position="33"/>
        <end position="468"/>
    </location>
</feature>
<dbReference type="FunFam" id="2.40.10.10:FF:000002">
    <property type="entry name" value="Transmembrane protease serine"/>
    <property type="match status" value="1"/>
</dbReference>
<dbReference type="PROSITE" id="PS00135">
    <property type="entry name" value="TRYPSIN_SER"/>
    <property type="match status" value="1"/>
</dbReference>
<keyword evidence="9" id="KW-1185">Reference proteome</keyword>
<dbReference type="PROSITE" id="PS00134">
    <property type="entry name" value="TRYPSIN_HIS"/>
    <property type="match status" value="1"/>
</dbReference>
<evidence type="ECO:0000256" key="1">
    <source>
        <dbReference type="ARBA" id="ARBA00022670"/>
    </source>
</evidence>
<dbReference type="STRING" id="145854.GA0074692_1065"/>
<evidence type="ECO:0000256" key="4">
    <source>
        <dbReference type="RuleBase" id="RU363034"/>
    </source>
</evidence>
<keyword evidence="2 4" id="KW-0378">Hydrolase</keyword>
<dbReference type="SUPFAM" id="SSF49785">
    <property type="entry name" value="Galactose-binding domain-like"/>
    <property type="match status" value="1"/>
</dbReference>